<dbReference type="EMBL" id="CAMGYJ010000002">
    <property type="protein sequence ID" value="CAI0387923.1"/>
    <property type="molecule type" value="Genomic_DNA"/>
</dbReference>
<dbReference type="FunFam" id="3.40.50.1820:FF:000170">
    <property type="entry name" value="Alpha/beta-Hydrolases superfamily protein"/>
    <property type="match status" value="1"/>
</dbReference>
<evidence type="ECO:0000259" key="1">
    <source>
        <dbReference type="Pfam" id="PF12146"/>
    </source>
</evidence>
<accession>A0AAV0HTL6</accession>
<evidence type="ECO:0000313" key="2">
    <source>
        <dbReference type="EMBL" id="CAI0387923.1"/>
    </source>
</evidence>
<dbReference type="Gene3D" id="3.40.50.1820">
    <property type="entry name" value="alpha/beta hydrolase"/>
    <property type="match status" value="1"/>
</dbReference>
<dbReference type="Pfam" id="PF12146">
    <property type="entry name" value="Hydrolase_4"/>
    <property type="match status" value="1"/>
</dbReference>
<dbReference type="PANTHER" id="PTHR42886">
    <property type="entry name" value="RE40534P-RELATED"/>
    <property type="match status" value="1"/>
</dbReference>
<dbReference type="SUPFAM" id="SSF53474">
    <property type="entry name" value="alpha/beta-Hydrolases"/>
    <property type="match status" value="1"/>
</dbReference>
<dbReference type="InterPro" id="IPR029058">
    <property type="entry name" value="AB_hydrolase_fold"/>
</dbReference>
<dbReference type="GO" id="GO:0005829">
    <property type="term" value="C:cytosol"/>
    <property type="evidence" value="ECO:0007669"/>
    <property type="project" value="TreeGrafter"/>
</dbReference>
<sequence>MTTNVFVYNSFSSLVPKSFNFSLPSLPIAQQPQVPVSASSPRRHRRISALVTSMAQSTQNPVVPQNRVIIPNKHGEKLVGLLHDSGSKEIVVLCHGFQSSKDYTAMSNLANALEKEGITAFRFDFAGNGESEGTFAYGNYGREADDLRSVVEHFAGENRVVSVILGHSKGGNVVLLYASKFHDTRNVVNVSGRYDLMRGIEERLGKDFLERIKKEGFIDVKNQAGEVKYRATEEALMDRLNTDMHKACQQIDQDCSVLTIHGSADEIIPVEDALEFAKIIPNHKLHIIEGADHGYSSHQTELASVVLEFIKSRLQLQDKSSTS</sequence>
<reference evidence="2" key="1">
    <citation type="submission" date="2022-08" db="EMBL/GenBank/DDBJ databases">
        <authorList>
            <person name="Gutierrez-Valencia J."/>
        </authorList>
    </citation>
    <scope>NUCLEOTIDE SEQUENCE</scope>
</reference>
<comment type="caution">
    <text evidence="2">The sequence shown here is derived from an EMBL/GenBank/DDBJ whole genome shotgun (WGS) entry which is preliminary data.</text>
</comment>
<organism evidence="2 3">
    <name type="scientific">Linum tenue</name>
    <dbReference type="NCBI Taxonomy" id="586396"/>
    <lineage>
        <taxon>Eukaryota</taxon>
        <taxon>Viridiplantae</taxon>
        <taxon>Streptophyta</taxon>
        <taxon>Embryophyta</taxon>
        <taxon>Tracheophyta</taxon>
        <taxon>Spermatophyta</taxon>
        <taxon>Magnoliopsida</taxon>
        <taxon>eudicotyledons</taxon>
        <taxon>Gunneridae</taxon>
        <taxon>Pentapetalae</taxon>
        <taxon>rosids</taxon>
        <taxon>fabids</taxon>
        <taxon>Malpighiales</taxon>
        <taxon>Linaceae</taxon>
        <taxon>Linum</taxon>
    </lineage>
</organism>
<gene>
    <name evidence="2" type="ORF">LITE_LOCUS5667</name>
</gene>
<dbReference type="PANTHER" id="PTHR42886:SF53">
    <property type="entry name" value="ALPHA_BETA-HYDROLASES SUPERFAMILY PROTEIN"/>
    <property type="match status" value="1"/>
</dbReference>
<evidence type="ECO:0000313" key="3">
    <source>
        <dbReference type="Proteomes" id="UP001154282"/>
    </source>
</evidence>
<dbReference type="InterPro" id="IPR022742">
    <property type="entry name" value="Hydrolase_4"/>
</dbReference>
<keyword evidence="3" id="KW-1185">Reference proteome</keyword>
<proteinExistence type="predicted"/>
<name>A0AAV0HTL6_9ROSI</name>
<dbReference type="Proteomes" id="UP001154282">
    <property type="component" value="Unassembled WGS sequence"/>
</dbReference>
<feature type="domain" description="Serine aminopeptidase S33" evidence="1">
    <location>
        <begin position="87"/>
        <end position="294"/>
    </location>
</feature>
<dbReference type="AlphaFoldDB" id="A0AAV0HTL6"/>
<protein>
    <recommendedName>
        <fullName evidence="1">Serine aminopeptidase S33 domain-containing protein</fullName>
    </recommendedName>
</protein>